<protein>
    <submittedName>
        <fullName evidence="1">ADP-ribosyl-[dinitrogen reductase] hydrolase</fullName>
    </submittedName>
</protein>
<name>A0ABN6E2K5_9BACT</name>
<dbReference type="RefSeq" id="WP_221249931.1">
    <property type="nucleotide sequence ID" value="NZ_AP024355.1"/>
</dbReference>
<accession>A0ABN6E2K5</accession>
<reference evidence="1 2" key="1">
    <citation type="journal article" date="2016" name="C (Basel)">
        <title>Selective Growth of and Electricity Production by Marine Exoelectrogenic Bacteria in Self-Aggregated Hydrogel of Microbially Reduced Graphene Oxide.</title>
        <authorList>
            <person name="Yoshida N."/>
            <person name="Goto Y."/>
            <person name="Miyata Y."/>
        </authorList>
    </citation>
    <scope>NUCLEOTIDE SEQUENCE [LARGE SCALE GENOMIC DNA]</scope>
    <source>
        <strain evidence="1 2">NIT-T3</strain>
    </source>
</reference>
<dbReference type="PANTHER" id="PTHR16222">
    <property type="entry name" value="ADP-RIBOSYLGLYCOHYDROLASE"/>
    <property type="match status" value="1"/>
</dbReference>
<evidence type="ECO:0000313" key="1">
    <source>
        <dbReference type="EMBL" id="BCR06553.1"/>
    </source>
</evidence>
<dbReference type="NCBIfam" id="TIGR02662">
    <property type="entry name" value="dinitro_DRAG"/>
    <property type="match status" value="1"/>
</dbReference>
<gene>
    <name evidence="1" type="primary">draG</name>
    <name evidence="1" type="ORF">DESUT3_36220</name>
</gene>
<evidence type="ECO:0000313" key="2">
    <source>
        <dbReference type="Proteomes" id="UP001319827"/>
    </source>
</evidence>
<dbReference type="Pfam" id="PF03747">
    <property type="entry name" value="ADP_ribosyl_GH"/>
    <property type="match status" value="1"/>
</dbReference>
<dbReference type="InterPro" id="IPR050792">
    <property type="entry name" value="ADP-ribosylglycohydrolase"/>
</dbReference>
<proteinExistence type="predicted"/>
<dbReference type="GO" id="GO:0016787">
    <property type="term" value="F:hydrolase activity"/>
    <property type="evidence" value="ECO:0007669"/>
    <property type="project" value="UniProtKB-KW"/>
</dbReference>
<keyword evidence="1" id="KW-0378">Hydrolase</keyword>
<organism evidence="1 2">
    <name type="scientific">Desulfuromonas versatilis</name>
    <dbReference type="NCBI Taxonomy" id="2802975"/>
    <lineage>
        <taxon>Bacteria</taxon>
        <taxon>Pseudomonadati</taxon>
        <taxon>Thermodesulfobacteriota</taxon>
        <taxon>Desulfuromonadia</taxon>
        <taxon>Desulfuromonadales</taxon>
        <taxon>Desulfuromonadaceae</taxon>
        <taxon>Desulfuromonas</taxon>
    </lineage>
</organism>
<dbReference type="Gene3D" id="1.10.4080.10">
    <property type="entry name" value="ADP-ribosylation/Crystallin J1"/>
    <property type="match status" value="1"/>
</dbReference>
<dbReference type="Proteomes" id="UP001319827">
    <property type="component" value="Chromosome"/>
</dbReference>
<dbReference type="InterPro" id="IPR013479">
    <property type="entry name" value="ADP-ribosyl_diN_reduct_hydro"/>
</dbReference>
<dbReference type="EMBL" id="AP024355">
    <property type="protein sequence ID" value="BCR06553.1"/>
    <property type="molecule type" value="Genomic_DNA"/>
</dbReference>
<dbReference type="SUPFAM" id="SSF101478">
    <property type="entry name" value="ADP-ribosylglycohydrolase"/>
    <property type="match status" value="1"/>
</dbReference>
<reference evidence="1 2" key="2">
    <citation type="journal article" date="2021" name="Int. J. Syst. Evol. Microbiol.">
        <title>Isolation and Polyphasic Characterization of Desulfuromonas versatilis sp. Nov., an Electrogenic Bacteria Capable of Versatile Metabolism Isolated from a Graphene Oxide-Reducing Enrichment Culture.</title>
        <authorList>
            <person name="Xie L."/>
            <person name="Yoshida N."/>
            <person name="Ishii S."/>
            <person name="Meng L."/>
        </authorList>
    </citation>
    <scope>NUCLEOTIDE SEQUENCE [LARGE SCALE GENOMIC DNA]</scope>
    <source>
        <strain evidence="1 2">NIT-T3</strain>
    </source>
</reference>
<keyword evidence="2" id="KW-1185">Reference proteome</keyword>
<dbReference type="PANTHER" id="PTHR16222:SF12">
    <property type="entry name" value="ADP-RIBOSYLGLYCOHYDROLASE-RELATED"/>
    <property type="match status" value="1"/>
</dbReference>
<dbReference type="InterPro" id="IPR005502">
    <property type="entry name" value="Ribosyl_crysJ1"/>
</dbReference>
<dbReference type="InterPro" id="IPR036705">
    <property type="entry name" value="Ribosyl_crysJ1_sf"/>
</dbReference>
<sequence length="314" mass="34124">MTVSPPKKDAILSRARAAFLGLAIGDALGATTEFMTPGEIRVQFKVHRKIVGGGWLNLKPGQVTDDTEMSLCIARALTAAGGWDLQGIAENFVGWMRSKPIDIGSTCRKGIRDYMRKGQLETPCNEWDAGNGAVMRMAPVALFTLGDETLLRQCSLEQARITHHHPLSDAACITVGRMVQQALLGADRFDLHTITRELVETHPNFQFNNYRGNATGYVVDTLQTVFHFLFSTATFEECLVGVVNQGGDADTTGAIAGMIAGAFYGLDAFPRRWVKKMDPVIREEVEAAAAALVRLSPLLASSGERRATLRGGSR</sequence>